<protein>
    <recommendedName>
        <fullName evidence="3">molybdopterin adenylyltransferase</fullName>
        <ecNumber evidence="3">2.7.7.75</ecNumber>
    </recommendedName>
</protein>
<evidence type="ECO:0000259" key="5">
    <source>
        <dbReference type="SMART" id="SM00852"/>
    </source>
</evidence>
<dbReference type="Gene3D" id="3.40.980.10">
    <property type="entry name" value="MoaB/Mog-like domain"/>
    <property type="match status" value="1"/>
</dbReference>
<comment type="similarity">
    <text evidence="1">In the N-terminal section; belongs to the MoaB/Mog family.</text>
</comment>
<dbReference type="GO" id="GO:0005829">
    <property type="term" value="C:cytosol"/>
    <property type="evidence" value="ECO:0007669"/>
    <property type="project" value="TreeGrafter"/>
</dbReference>
<keyword evidence="4" id="KW-0500">Molybdenum</keyword>
<keyword evidence="4" id="KW-0808">Transferase</keyword>
<keyword evidence="4" id="KW-0501">Molybdenum cofactor biosynthesis</keyword>
<comment type="pathway">
    <text evidence="4">Cofactor biosynthesis; molybdopterin biosynthesis.</text>
</comment>
<dbReference type="InterPro" id="IPR038987">
    <property type="entry name" value="MoeA-like"/>
</dbReference>
<dbReference type="Gene3D" id="3.90.105.10">
    <property type="entry name" value="Molybdopterin biosynthesis moea protein, domain 2"/>
    <property type="match status" value="1"/>
</dbReference>
<organism evidence="6 7">
    <name type="scientific">Pogonomyrmex barbatus</name>
    <name type="common">red harvester ant</name>
    <dbReference type="NCBI Taxonomy" id="144034"/>
    <lineage>
        <taxon>Eukaryota</taxon>
        <taxon>Metazoa</taxon>
        <taxon>Ecdysozoa</taxon>
        <taxon>Arthropoda</taxon>
        <taxon>Hexapoda</taxon>
        <taxon>Insecta</taxon>
        <taxon>Pterygota</taxon>
        <taxon>Neoptera</taxon>
        <taxon>Endopterygota</taxon>
        <taxon>Hymenoptera</taxon>
        <taxon>Apocrita</taxon>
        <taxon>Aculeata</taxon>
        <taxon>Formicoidea</taxon>
        <taxon>Formicidae</taxon>
        <taxon>Myrmicinae</taxon>
        <taxon>Pogonomyrmex</taxon>
    </lineage>
</organism>
<dbReference type="UniPathway" id="UPA00344"/>
<dbReference type="InterPro" id="IPR036135">
    <property type="entry name" value="MoeA_linker/N_sf"/>
</dbReference>
<comment type="cofactor">
    <cofactor evidence="4">
        <name>Mg(2+)</name>
        <dbReference type="ChEBI" id="CHEBI:18420"/>
    </cofactor>
</comment>
<dbReference type="GO" id="GO:0061599">
    <property type="term" value="F:molybdopterin molybdotransferase activity"/>
    <property type="evidence" value="ECO:0007669"/>
    <property type="project" value="UniProtKB-UniRule"/>
</dbReference>
<comment type="catalytic activity">
    <reaction evidence="4">
        <text>adenylyl-molybdopterin + molybdate = Mo-molybdopterin + AMP + H(+)</text>
        <dbReference type="Rhea" id="RHEA:35047"/>
        <dbReference type="ChEBI" id="CHEBI:15378"/>
        <dbReference type="ChEBI" id="CHEBI:36264"/>
        <dbReference type="ChEBI" id="CHEBI:62727"/>
        <dbReference type="ChEBI" id="CHEBI:71302"/>
        <dbReference type="ChEBI" id="CHEBI:456215"/>
    </reaction>
</comment>
<dbReference type="GO" id="GO:0005524">
    <property type="term" value="F:ATP binding"/>
    <property type="evidence" value="ECO:0007669"/>
    <property type="project" value="UniProtKB-UniRule"/>
</dbReference>
<dbReference type="Gene3D" id="2.170.190.11">
    <property type="entry name" value="Molybdopterin biosynthesis moea protein, domain 3"/>
    <property type="match status" value="1"/>
</dbReference>
<comment type="similarity">
    <text evidence="4">Belongs to the MoeA family.</text>
</comment>
<keyword evidence="4" id="KW-0460">Magnesium</keyword>
<dbReference type="SUPFAM" id="SSF53218">
    <property type="entry name" value="Molybdenum cofactor biosynthesis proteins"/>
    <property type="match status" value="1"/>
</dbReference>
<comment type="function">
    <text evidence="4">Catalyzes two steps in the biosynthesis of the molybdenum cofactor. In the first step, molybdopterin is adenylated. Subsequently, molybdate is inserted into adenylated molybdopterin and AMP is released.</text>
</comment>
<dbReference type="InterPro" id="IPR036425">
    <property type="entry name" value="MoaB/Mog-like_dom_sf"/>
</dbReference>
<evidence type="ECO:0000256" key="3">
    <source>
        <dbReference type="ARBA" id="ARBA00012509"/>
    </source>
</evidence>
<comment type="catalytic activity">
    <reaction evidence="4">
        <text>molybdopterin + ATP + H(+) = adenylyl-molybdopterin + diphosphate</text>
        <dbReference type="Rhea" id="RHEA:31331"/>
        <dbReference type="ChEBI" id="CHEBI:15378"/>
        <dbReference type="ChEBI" id="CHEBI:30616"/>
        <dbReference type="ChEBI" id="CHEBI:33019"/>
        <dbReference type="ChEBI" id="CHEBI:58698"/>
        <dbReference type="ChEBI" id="CHEBI:62727"/>
    </reaction>
</comment>
<accession>A0A6I9X555</accession>
<dbReference type="GO" id="GO:0030425">
    <property type="term" value="C:dendrite"/>
    <property type="evidence" value="ECO:0007669"/>
    <property type="project" value="TreeGrafter"/>
</dbReference>
<gene>
    <name evidence="7" type="primary">LOC105434008</name>
</gene>
<dbReference type="Proteomes" id="UP000504615">
    <property type="component" value="Unplaced"/>
</dbReference>
<dbReference type="Pfam" id="PF00994">
    <property type="entry name" value="MoCF_biosynth"/>
    <property type="match status" value="1"/>
</dbReference>
<dbReference type="GO" id="GO:0099634">
    <property type="term" value="C:postsynaptic specialization membrane"/>
    <property type="evidence" value="ECO:0007669"/>
    <property type="project" value="GOC"/>
</dbReference>
<dbReference type="GO" id="GO:0006777">
    <property type="term" value="P:Mo-molybdopterin cofactor biosynthetic process"/>
    <property type="evidence" value="ECO:0007669"/>
    <property type="project" value="UniProtKB-UniRule"/>
</dbReference>
<evidence type="ECO:0000256" key="4">
    <source>
        <dbReference type="RuleBase" id="RU365090"/>
    </source>
</evidence>
<dbReference type="EC" id="2.7.7.75" evidence="3"/>
<keyword evidence="6" id="KW-1185">Reference proteome</keyword>
<keyword evidence="4" id="KW-0479">Metal-binding</keyword>
<dbReference type="GO" id="GO:0061598">
    <property type="term" value="F:molybdopterin adenylyltransferase activity"/>
    <property type="evidence" value="ECO:0007669"/>
    <property type="project" value="UniProtKB-UniRule"/>
</dbReference>
<reference evidence="7" key="1">
    <citation type="submission" date="2025-08" db="UniProtKB">
        <authorList>
            <consortium name="RefSeq"/>
        </authorList>
    </citation>
    <scope>IDENTIFICATION</scope>
</reference>
<evidence type="ECO:0000256" key="2">
    <source>
        <dbReference type="ARBA" id="ARBA00008339"/>
    </source>
</evidence>
<dbReference type="CDD" id="cd00887">
    <property type="entry name" value="MoeA"/>
    <property type="match status" value="1"/>
</dbReference>
<dbReference type="GO" id="GO:0098970">
    <property type="term" value="P:postsynaptic neurotransmitter receptor diffusion trapping"/>
    <property type="evidence" value="ECO:0007669"/>
    <property type="project" value="TreeGrafter"/>
</dbReference>
<dbReference type="OrthoDB" id="4349954at2759"/>
<dbReference type="InterPro" id="IPR005110">
    <property type="entry name" value="MoeA_linker/N"/>
</dbReference>
<dbReference type="GO" id="GO:0097112">
    <property type="term" value="P:gamma-aminobutyric acid receptor clustering"/>
    <property type="evidence" value="ECO:0007669"/>
    <property type="project" value="TreeGrafter"/>
</dbReference>
<evidence type="ECO:0000313" key="6">
    <source>
        <dbReference type="Proteomes" id="UP000504615"/>
    </source>
</evidence>
<dbReference type="GO" id="GO:0072579">
    <property type="term" value="P:glycine receptor clustering"/>
    <property type="evidence" value="ECO:0007669"/>
    <property type="project" value="TreeGrafter"/>
</dbReference>
<evidence type="ECO:0000313" key="7">
    <source>
        <dbReference type="RefSeq" id="XP_011647861.1"/>
    </source>
</evidence>
<dbReference type="GO" id="GO:0046872">
    <property type="term" value="F:metal ion binding"/>
    <property type="evidence" value="ECO:0007669"/>
    <property type="project" value="UniProtKB-UniRule"/>
</dbReference>
<dbReference type="KEGG" id="pbar:105434008"/>
<dbReference type="SMART" id="SM00852">
    <property type="entry name" value="MoCF_biosynth"/>
    <property type="match status" value="1"/>
</dbReference>
<dbReference type="SUPFAM" id="SSF63882">
    <property type="entry name" value="MoeA N-terminal region -like"/>
    <property type="match status" value="1"/>
</dbReference>
<sequence length="455" mass="51159">MHVSYKEMTKINKAADFTEKNSDYGNTDEVISLADALDIIKSVIRENYKKTLTEIVNASDAHGRILAEDIYSEHNVPAFTTAAKHGYAVLASDGQGIRKILRKDSEKNPNVIRSGTCMWIKTGAPIPEGATAVVPLNDVRKVDYNDSNKENNGRNINDCEKKFDIEILTTPQENDNIKPVGYDIKEGMHVLQECTRIGPAAMSILALCGREKVIVFKVPSVGILSVGDELEEPDTCPLKSKCVYDGNRRMLMLLLKEHDFNPVDYGISPYNNASSLISNIQRAIKEVKVLVILDGTNNKDIVKPVLKGHFKANMYFDRVNIKPGKSTALAKSTFENEDKYFFCMSASPSVISIIAHVLLLPFLNELRCNFSYQFPIMQSYLESKTKLHQRPQLSWAKLEWNDLDTFPRAYTPTSNIGHCYNILKYEKSNAILILPPRSQHATELFSVYVTTLLLK</sequence>
<dbReference type="GeneID" id="105434008"/>
<dbReference type="GO" id="GO:0007529">
    <property type="term" value="P:establishment of synaptic specificity at neuromuscular junction"/>
    <property type="evidence" value="ECO:0007669"/>
    <property type="project" value="TreeGrafter"/>
</dbReference>
<feature type="domain" description="MoaB/Mog" evidence="5">
    <location>
        <begin position="222"/>
        <end position="365"/>
    </location>
</feature>
<dbReference type="PANTHER" id="PTHR10192">
    <property type="entry name" value="MOLYBDOPTERIN BIOSYNTHESIS PROTEIN"/>
    <property type="match status" value="1"/>
</dbReference>
<dbReference type="RefSeq" id="XP_011647861.1">
    <property type="nucleotide sequence ID" value="XM_011649559.2"/>
</dbReference>
<dbReference type="AlphaFoldDB" id="A0A6I9X555"/>
<comment type="similarity">
    <text evidence="2">In the C-terminal section; belongs to the MoeA family.</text>
</comment>
<evidence type="ECO:0000256" key="1">
    <source>
        <dbReference type="ARBA" id="ARBA00007589"/>
    </source>
</evidence>
<proteinExistence type="inferred from homology"/>
<name>A0A6I9X555_9HYME</name>
<dbReference type="InterPro" id="IPR001453">
    <property type="entry name" value="MoaB/Mog_dom"/>
</dbReference>
<dbReference type="PANTHER" id="PTHR10192:SF5">
    <property type="entry name" value="GEPHYRIN"/>
    <property type="match status" value="1"/>
</dbReference>
<dbReference type="Pfam" id="PF03453">
    <property type="entry name" value="MoeA_N"/>
    <property type="match status" value="1"/>
</dbReference>